<evidence type="ECO:0000259" key="5">
    <source>
        <dbReference type="PROSITE" id="PS50045"/>
    </source>
</evidence>
<proteinExistence type="predicted"/>
<dbReference type="CDD" id="cd00009">
    <property type="entry name" value="AAA"/>
    <property type="match status" value="1"/>
</dbReference>
<dbReference type="PANTHER" id="PTHR32071:SF57">
    <property type="entry name" value="C4-DICARBOXYLATE TRANSPORT TRANSCRIPTIONAL REGULATORY PROTEIN DCTD"/>
    <property type="match status" value="1"/>
</dbReference>
<dbReference type="InterPro" id="IPR025943">
    <property type="entry name" value="Sigma_54_int_dom_ATP-bd_2"/>
</dbReference>
<comment type="caution">
    <text evidence="6">The sequence shown here is derived from an EMBL/GenBank/DDBJ whole genome shotgun (WGS) entry which is preliminary data.</text>
</comment>
<dbReference type="PANTHER" id="PTHR32071">
    <property type="entry name" value="TRANSCRIPTIONAL REGULATORY PROTEIN"/>
    <property type="match status" value="1"/>
</dbReference>
<keyword evidence="4" id="KW-0804">Transcription</keyword>
<gene>
    <name evidence="6" type="ORF">LMF89_17010</name>
</gene>
<evidence type="ECO:0000256" key="1">
    <source>
        <dbReference type="ARBA" id="ARBA00022741"/>
    </source>
</evidence>
<evidence type="ECO:0000256" key="4">
    <source>
        <dbReference type="ARBA" id="ARBA00023163"/>
    </source>
</evidence>
<dbReference type="PROSITE" id="PS00675">
    <property type="entry name" value="SIGMA54_INTERACT_1"/>
    <property type="match status" value="1"/>
</dbReference>
<reference evidence="6" key="1">
    <citation type="submission" date="2021-11" db="EMBL/GenBank/DDBJ databases">
        <title>Description of a new species Pelosinus isolated from the bottom sediments of Lake Baikal.</title>
        <authorList>
            <person name="Zakharyuk A."/>
        </authorList>
    </citation>
    <scope>NUCLEOTIDE SEQUENCE</scope>
    <source>
        <strain evidence="6">Bkl1</strain>
    </source>
</reference>
<protein>
    <submittedName>
        <fullName evidence="6">Sigma 54-interacting transcriptional regulator</fullName>
    </submittedName>
</protein>
<dbReference type="InterPro" id="IPR002197">
    <property type="entry name" value="HTH_Fis"/>
</dbReference>
<name>A0ABS8HV65_9FIRM</name>
<evidence type="ECO:0000256" key="2">
    <source>
        <dbReference type="ARBA" id="ARBA00022840"/>
    </source>
</evidence>
<dbReference type="InterPro" id="IPR027417">
    <property type="entry name" value="P-loop_NTPase"/>
</dbReference>
<dbReference type="Proteomes" id="UP001165492">
    <property type="component" value="Unassembled WGS sequence"/>
</dbReference>
<dbReference type="Pfam" id="PF02954">
    <property type="entry name" value="HTH_8"/>
    <property type="match status" value="1"/>
</dbReference>
<dbReference type="InterPro" id="IPR025662">
    <property type="entry name" value="Sigma_54_int_dom_ATP-bd_1"/>
</dbReference>
<keyword evidence="2" id="KW-0067">ATP-binding</keyword>
<dbReference type="Gene3D" id="3.40.50.300">
    <property type="entry name" value="P-loop containing nucleotide triphosphate hydrolases"/>
    <property type="match status" value="1"/>
</dbReference>
<sequence length="356" mass="40919">MIIGAIIAFQDVTRIQEMEARIRNELITRKFIAKYHFTDLLGVSPQMIEIKRIAQEMSLIDATVLISGESGTGKELFAQSIHNESQRKNGPFVAVNCAALPQNLLESELFGYVEGAFTGATKKGKPGLFEMAHTGTIFLDEISEMDKYAQSRLLRVLQEKQVMRLGDDKYIPVDMRIIAATNKNLAGLIKEGQFRQDLFYRLKVLTMTLPALRNRKNDIQYLAHHFLEYYKRRHFKQLDISDSGYNYLSGYSWPGNVRELKYFIERLVVIASEKWITEDVIKKYWHDREDETELPSIVSDDLPVDNAPLPSEDKRIADALAQCHSNITRAAKLLGMDRSTLYRKLKAYKIEIKKAY</sequence>
<dbReference type="Pfam" id="PF25601">
    <property type="entry name" value="AAA_lid_14"/>
    <property type="match status" value="1"/>
</dbReference>
<feature type="domain" description="Sigma-54 factor interaction" evidence="5">
    <location>
        <begin position="40"/>
        <end position="269"/>
    </location>
</feature>
<keyword evidence="3" id="KW-0805">Transcription regulation</keyword>
<evidence type="ECO:0000256" key="3">
    <source>
        <dbReference type="ARBA" id="ARBA00023015"/>
    </source>
</evidence>
<dbReference type="InterPro" id="IPR058031">
    <property type="entry name" value="AAA_lid_NorR"/>
</dbReference>
<dbReference type="Gene3D" id="1.10.10.60">
    <property type="entry name" value="Homeodomain-like"/>
    <property type="match status" value="1"/>
</dbReference>
<dbReference type="SMART" id="SM00382">
    <property type="entry name" value="AAA"/>
    <property type="match status" value="1"/>
</dbReference>
<keyword evidence="1" id="KW-0547">Nucleotide-binding</keyword>
<dbReference type="SUPFAM" id="SSF46689">
    <property type="entry name" value="Homeodomain-like"/>
    <property type="match status" value="1"/>
</dbReference>
<dbReference type="PROSITE" id="PS00676">
    <property type="entry name" value="SIGMA54_INTERACT_2"/>
    <property type="match status" value="1"/>
</dbReference>
<dbReference type="PRINTS" id="PR01590">
    <property type="entry name" value="HTHFIS"/>
</dbReference>
<dbReference type="Gene3D" id="1.10.8.60">
    <property type="match status" value="1"/>
</dbReference>
<dbReference type="Pfam" id="PF00158">
    <property type="entry name" value="Sigma54_activat"/>
    <property type="match status" value="1"/>
</dbReference>
<dbReference type="InterPro" id="IPR009057">
    <property type="entry name" value="Homeodomain-like_sf"/>
</dbReference>
<evidence type="ECO:0000313" key="7">
    <source>
        <dbReference type="Proteomes" id="UP001165492"/>
    </source>
</evidence>
<keyword evidence="7" id="KW-1185">Reference proteome</keyword>
<dbReference type="InterPro" id="IPR002078">
    <property type="entry name" value="Sigma_54_int"/>
</dbReference>
<dbReference type="PROSITE" id="PS50045">
    <property type="entry name" value="SIGMA54_INTERACT_4"/>
    <property type="match status" value="1"/>
</dbReference>
<dbReference type="InterPro" id="IPR003593">
    <property type="entry name" value="AAA+_ATPase"/>
</dbReference>
<organism evidence="6 7">
    <name type="scientific">Pelosinus baikalensis</name>
    <dbReference type="NCBI Taxonomy" id="2892015"/>
    <lineage>
        <taxon>Bacteria</taxon>
        <taxon>Bacillati</taxon>
        <taxon>Bacillota</taxon>
        <taxon>Negativicutes</taxon>
        <taxon>Selenomonadales</taxon>
        <taxon>Sporomusaceae</taxon>
        <taxon>Pelosinus</taxon>
    </lineage>
</organism>
<evidence type="ECO:0000313" key="6">
    <source>
        <dbReference type="EMBL" id="MCC5467046.1"/>
    </source>
</evidence>
<accession>A0ABS8HV65</accession>
<dbReference type="SUPFAM" id="SSF52540">
    <property type="entry name" value="P-loop containing nucleoside triphosphate hydrolases"/>
    <property type="match status" value="1"/>
</dbReference>
<dbReference type="EMBL" id="JAJHJB010000026">
    <property type="protein sequence ID" value="MCC5467046.1"/>
    <property type="molecule type" value="Genomic_DNA"/>
</dbReference>